<protein>
    <submittedName>
        <fullName evidence="1">Uncharacterized protein</fullName>
    </submittedName>
</protein>
<accession>A0A2P2QST0</accession>
<proteinExistence type="predicted"/>
<name>A0A2P2QST0_RHIMU</name>
<sequence>MDLSEKNNHGKAFWANYFSSMETWNGMEVASTIAQ</sequence>
<evidence type="ECO:0000313" key="1">
    <source>
        <dbReference type="EMBL" id="MBX70072.1"/>
    </source>
</evidence>
<dbReference type="EMBL" id="GGEC01089588">
    <property type="protein sequence ID" value="MBX70072.1"/>
    <property type="molecule type" value="Transcribed_RNA"/>
</dbReference>
<dbReference type="AlphaFoldDB" id="A0A2P2QST0"/>
<reference evidence="1" key="1">
    <citation type="submission" date="2018-02" db="EMBL/GenBank/DDBJ databases">
        <title>Rhizophora mucronata_Transcriptome.</title>
        <authorList>
            <person name="Meera S.P."/>
            <person name="Sreeshan A."/>
            <person name="Augustine A."/>
        </authorList>
    </citation>
    <scope>NUCLEOTIDE SEQUENCE</scope>
    <source>
        <tissue evidence="1">Leaf</tissue>
    </source>
</reference>
<organism evidence="1">
    <name type="scientific">Rhizophora mucronata</name>
    <name type="common">Asiatic mangrove</name>
    <dbReference type="NCBI Taxonomy" id="61149"/>
    <lineage>
        <taxon>Eukaryota</taxon>
        <taxon>Viridiplantae</taxon>
        <taxon>Streptophyta</taxon>
        <taxon>Embryophyta</taxon>
        <taxon>Tracheophyta</taxon>
        <taxon>Spermatophyta</taxon>
        <taxon>Magnoliopsida</taxon>
        <taxon>eudicotyledons</taxon>
        <taxon>Gunneridae</taxon>
        <taxon>Pentapetalae</taxon>
        <taxon>rosids</taxon>
        <taxon>fabids</taxon>
        <taxon>Malpighiales</taxon>
        <taxon>Rhizophoraceae</taxon>
        <taxon>Rhizophora</taxon>
    </lineage>
</organism>